<feature type="transmembrane region" description="Helical" evidence="8">
    <location>
        <begin position="149"/>
        <end position="182"/>
    </location>
</feature>
<evidence type="ECO:0000256" key="7">
    <source>
        <dbReference type="ARBA" id="ARBA00023136"/>
    </source>
</evidence>
<evidence type="ECO:0000256" key="2">
    <source>
        <dbReference type="ARBA" id="ARBA00022475"/>
    </source>
</evidence>
<dbReference type="Proteomes" id="UP000324973">
    <property type="component" value="Unassembled WGS sequence"/>
</dbReference>
<dbReference type="PANTHER" id="PTHR33908:SF11">
    <property type="entry name" value="MEMBRANE PROTEIN"/>
    <property type="match status" value="1"/>
</dbReference>
<keyword evidence="3" id="KW-0328">Glycosyltransferase</keyword>
<dbReference type="GO" id="GO:0016763">
    <property type="term" value="F:pentosyltransferase activity"/>
    <property type="evidence" value="ECO:0007669"/>
    <property type="project" value="TreeGrafter"/>
</dbReference>
<dbReference type="AlphaFoldDB" id="A0A5D4XRL4"/>
<feature type="transmembrane region" description="Helical" evidence="8">
    <location>
        <begin position="194"/>
        <end position="212"/>
    </location>
</feature>
<keyword evidence="6 8" id="KW-1133">Transmembrane helix</keyword>
<keyword evidence="11" id="KW-1185">Reference proteome</keyword>
<evidence type="ECO:0000256" key="5">
    <source>
        <dbReference type="ARBA" id="ARBA00022692"/>
    </source>
</evidence>
<dbReference type="GO" id="GO:0009103">
    <property type="term" value="P:lipopolysaccharide biosynthetic process"/>
    <property type="evidence" value="ECO:0007669"/>
    <property type="project" value="UniProtKB-ARBA"/>
</dbReference>
<comment type="caution">
    <text evidence="10">The sequence shown here is derived from an EMBL/GenBank/DDBJ whole genome shotgun (WGS) entry which is preliminary data.</text>
</comment>
<gene>
    <name evidence="10" type="ORF">FZO89_10245</name>
</gene>
<accession>A0A5D4XRL4</accession>
<evidence type="ECO:0000256" key="4">
    <source>
        <dbReference type="ARBA" id="ARBA00022679"/>
    </source>
</evidence>
<evidence type="ECO:0000313" key="10">
    <source>
        <dbReference type="EMBL" id="TYT26605.1"/>
    </source>
</evidence>
<keyword evidence="5 8" id="KW-0812">Transmembrane</keyword>
<organism evidence="10 11">
    <name type="scientific">Luteimonas viscosa</name>
    <dbReference type="NCBI Taxonomy" id="1132694"/>
    <lineage>
        <taxon>Bacteria</taxon>
        <taxon>Pseudomonadati</taxon>
        <taxon>Pseudomonadota</taxon>
        <taxon>Gammaproteobacteria</taxon>
        <taxon>Lysobacterales</taxon>
        <taxon>Lysobacteraceae</taxon>
        <taxon>Luteimonas</taxon>
    </lineage>
</organism>
<evidence type="ECO:0000256" key="6">
    <source>
        <dbReference type="ARBA" id="ARBA00022989"/>
    </source>
</evidence>
<proteinExistence type="predicted"/>
<dbReference type="Pfam" id="PF13231">
    <property type="entry name" value="PMT_2"/>
    <property type="match status" value="1"/>
</dbReference>
<feature type="domain" description="Glycosyltransferase RgtA/B/C/D-like" evidence="9">
    <location>
        <begin position="45"/>
        <end position="212"/>
    </location>
</feature>
<keyword evidence="2" id="KW-1003">Cell membrane</keyword>
<feature type="transmembrane region" description="Helical" evidence="8">
    <location>
        <begin position="319"/>
        <end position="340"/>
    </location>
</feature>
<dbReference type="InterPro" id="IPR050297">
    <property type="entry name" value="LipidA_mod_glycosyltrf_83"/>
</dbReference>
<sequence>MRLSVSTISLSFLAVHLAVAALVPLFDDEAYYALWARDLALGYYDHPPVIAYMIRMGTGLLGETTLGIRLFAVIGFVASGYLVGDMARCMSGGAVGLPVLATTLYNLGLLVFALGSFATPDAPSTLFWVAALWAAVRATNTPPDARSAMLWWACTGLLIGLGGLSKFTNAFLAFGLLGYLIATPKGRTCLFTRLPWVTAAAALLPLLPYLFWNLQNDWLGLERQGARLVASGFSTRYLGEYVALVLLAPTPLVSWFAFRALKAPPEDGTLLVWSSVPLLLYFAYHATHAPVQANWIVPLQALFAVLAAFGLARAQSPRLWTRATIAIASLMSVGLVATALNPVTPIGTTDNPPNQTRGWSATQHAVTELLEETGARWIATTDYALTGSLALRFPQVRVWSVAQLQRYGFRGAFPDELCTAPGLLIERAGRWDTTSRAAPSLFERVEATRAAVRTQDGVTLARYHLTPISGVKSTDLCPGQRAFAEVSGL</sequence>
<feature type="transmembrane region" description="Helical" evidence="8">
    <location>
        <begin position="66"/>
        <end position="83"/>
    </location>
</feature>
<reference evidence="10 11" key="1">
    <citation type="submission" date="2019-08" db="EMBL/GenBank/DDBJ databases">
        <title>Luteimonas viscosus sp. nov., isolated from soil of a sunflower field.</title>
        <authorList>
            <person name="Jianli Z."/>
            <person name="Ying Z."/>
        </authorList>
    </citation>
    <scope>NUCLEOTIDE SEQUENCE [LARGE SCALE GENOMIC DNA]</scope>
    <source>
        <strain evidence="10 11">XBU10</strain>
    </source>
</reference>
<feature type="transmembrane region" description="Helical" evidence="8">
    <location>
        <begin position="270"/>
        <end position="287"/>
    </location>
</feature>
<keyword evidence="4 10" id="KW-0808">Transferase</keyword>
<evidence type="ECO:0000256" key="8">
    <source>
        <dbReference type="SAM" id="Phobius"/>
    </source>
</evidence>
<keyword evidence="7 8" id="KW-0472">Membrane</keyword>
<dbReference type="GO" id="GO:0005886">
    <property type="term" value="C:plasma membrane"/>
    <property type="evidence" value="ECO:0007669"/>
    <property type="project" value="UniProtKB-SubCell"/>
</dbReference>
<protein>
    <submittedName>
        <fullName evidence="10">Glycosyltransferase family 39 protein</fullName>
    </submittedName>
</protein>
<feature type="transmembrane region" description="Helical" evidence="8">
    <location>
        <begin position="241"/>
        <end position="258"/>
    </location>
</feature>
<name>A0A5D4XRL4_9GAMM</name>
<evidence type="ECO:0000313" key="11">
    <source>
        <dbReference type="Proteomes" id="UP000324973"/>
    </source>
</evidence>
<evidence type="ECO:0000259" key="9">
    <source>
        <dbReference type="Pfam" id="PF13231"/>
    </source>
</evidence>
<dbReference type="EMBL" id="VTFT01000001">
    <property type="protein sequence ID" value="TYT26605.1"/>
    <property type="molecule type" value="Genomic_DNA"/>
</dbReference>
<feature type="transmembrane region" description="Helical" evidence="8">
    <location>
        <begin position="293"/>
        <end position="312"/>
    </location>
</feature>
<dbReference type="InterPro" id="IPR038731">
    <property type="entry name" value="RgtA/B/C-like"/>
</dbReference>
<evidence type="ECO:0000256" key="3">
    <source>
        <dbReference type="ARBA" id="ARBA00022676"/>
    </source>
</evidence>
<evidence type="ECO:0000256" key="1">
    <source>
        <dbReference type="ARBA" id="ARBA00004651"/>
    </source>
</evidence>
<comment type="subcellular location">
    <subcellularLocation>
        <location evidence="1">Cell membrane</location>
        <topology evidence="1">Multi-pass membrane protein</topology>
    </subcellularLocation>
</comment>
<dbReference type="PANTHER" id="PTHR33908">
    <property type="entry name" value="MANNOSYLTRANSFERASE YKCB-RELATED"/>
    <property type="match status" value="1"/>
</dbReference>
<feature type="transmembrane region" description="Helical" evidence="8">
    <location>
        <begin position="95"/>
        <end position="118"/>
    </location>
</feature>